<keyword evidence="9" id="KW-0735">Signal-anchor</keyword>
<dbReference type="InterPro" id="IPR026050">
    <property type="entry name" value="C1GALT1/C1GALT1_chp1"/>
</dbReference>
<dbReference type="AlphaFoldDB" id="A0A5S6QPM4"/>
<dbReference type="PANTHER" id="PTHR23033">
    <property type="entry name" value="BETA1,3-GALACTOSYLTRANSFERASE"/>
    <property type="match status" value="1"/>
</dbReference>
<evidence type="ECO:0000313" key="14">
    <source>
        <dbReference type="Proteomes" id="UP000046395"/>
    </source>
</evidence>
<evidence type="ECO:0000256" key="4">
    <source>
        <dbReference type="ARBA" id="ARBA00012557"/>
    </source>
</evidence>
<dbReference type="InterPro" id="IPR003378">
    <property type="entry name" value="Fringe-like_glycosylTrfase"/>
</dbReference>
<evidence type="ECO:0000256" key="5">
    <source>
        <dbReference type="ARBA" id="ARBA00022676"/>
    </source>
</evidence>
<dbReference type="PANTHER" id="PTHR23033:SF14">
    <property type="entry name" value="GLYCOPROTEIN-N-ACETYLGALACTOSAMINE 3-BETA-GALACTOSYLTRANSFERASE 1-RELATED"/>
    <property type="match status" value="1"/>
</dbReference>
<comment type="pathway">
    <text evidence="2">Protein modification; protein glycosylation.</text>
</comment>
<evidence type="ECO:0000256" key="9">
    <source>
        <dbReference type="ARBA" id="ARBA00022968"/>
    </source>
</evidence>
<comment type="subcellular location">
    <subcellularLocation>
        <location evidence="1">Membrane</location>
        <topology evidence="1">Single-pass type II membrane protein</topology>
    </subcellularLocation>
</comment>
<evidence type="ECO:0000256" key="6">
    <source>
        <dbReference type="ARBA" id="ARBA00022679"/>
    </source>
</evidence>
<dbReference type="WBParaSite" id="TMUE_2000009185.1">
    <property type="protein sequence ID" value="TMUE_2000009185.1"/>
    <property type="gene ID" value="WBGene00286309"/>
</dbReference>
<feature type="signal peptide" evidence="12">
    <location>
        <begin position="1"/>
        <end position="17"/>
    </location>
</feature>
<proteinExistence type="inferred from homology"/>
<keyword evidence="8" id="KW-0547">Nucleotide-binding</keyword>
<reference evidence="15" key="1">
    <citation type="submission" date="2019-12" db="UniProtKB">
        <authorList>
            <consortium name="WormBaseParasite"/>
        </authorList>
    </citation>
    <scope>IDENTIFICATION</scope>
</reference>
<evidence type="ECO:0000256" key="10">
    <source>
        <dbReference type="ARBA" id="ARBA00022989"/>
    </source>
</evidence>
<keyword evidence="7" id="KW-0812">Transmembrane</keyword>
<keyword evidence="11" id="KW-0472">Membrane</keyword>
<dbReference type="GO" id="GO:0016263">
    <property type="term" value="F:glycoprotein-N-acetylgalactosamine 3-beta-galactosyltransferase activity"/>
    <property type="evidence" value="ECO:0007669"/>
    <property type="project" value="UniProtKB-EC"/>
</dbReference>
<evidence type="ECO:0000256" key="3">
    <source>
        <dbReference type="ARBA" id="ARBA00006462"/>
    </source>
</evidence>
<accession>A0A5S6QPM4</accession>
<evidence type="ECO:0000256" key="7">
    <source>
        <dbReference type="ARBA" id="ARBA00022692"/>
    </source>
</evidence>
<organism evidence="14 15">
    <name type="scientific">Trichuris muris</name>
    <name type="common">Mouse whipworm</name>
    <dbReference type="NCBI Taxonomy" id="70415"/>
    <lineage>
        <taxon>Eukaryota</taxon>
        <taxon>Metazoa</taxon>
        <taxon>Ecdysozoa</taxon>
        <taxon>Nematoda</taxon>
        <taxon>Enoplea</taxon>
        <taxon>Dorylaimia</taxon>
        <taxon>Trichinellida</taxon>
        <taxon>Trichuridae</taxon>
        <taxon>Trichuris</taxon>
    </lineage>
</organism>
<dbReference type="Pfam" id="PF02434">
    <property type="entry name" value="Fringe"/>
    <property type="match status" value="1"/>
</dbReference>
<keyword evidence="5" id="KW-0328">Glycosyltransferase</keyword>
<dbReference type="STRING" id="70415.A0A5S6QPM4"/>
<protein>
    <recommendedName>
        <fullName evidence="4">N-acetylgalactosaminide beta-1,3-galactosyltransferase</fullName>
        <ecNumber evidence="4">2.4.1.122</ecNumber>
    </recommendedName>
</protein>
<name>A0A5S6QPM4_TRIMR</name>
<dbReference type="GO" id="GO:0000166">
    <property type="term" value="F:nucleotide binding"/>
    <property type="evidence" value="ECO:0007669"/>
    <property type="project" value="UniProtKB-KW"/>
</dbReference>
<dbReference type="Gene3D" id="3.90.550.50">
    <property type="match status" value="2"/>
</dbReference>
<dbReference type="Proteomes" id="UP000046395">
    <property type="component" value="Unassembled WGS sequence"/>
</dbReference>
<comment type="similarity">
    <text evidence="3">Belongs to the glycosyltransferase 31 family. Beta3-Gal-T subfamily.</text>
</comment>
<evidence type="ECO:0000259" key="13">
    <source>
        <dbReference type="Pfam" id="PF02434"/>
    </source>
</evidence>
<keyword evidence="14" id="KW-1185">Reference proteome</keyword>
<evidence type="ECO:0000256" key="12">
    <source>
        <dbReference type="SAM" id="SignalP"/>
    </source>
</evidence>
<evidence type="ECO:0000256" key="2">
    <source>
        <dbReference type="ARBA" id="ARBA00004922"/>
    </source>
</evidence>
<evidence type="ECO:0000256" key="8">
    <source>
        <dbReference type="ARBA" id="ARBA00022741"/>
    </source>
</evidence>
<sequence>MVSISVLLVLLSVGVAGLSSELAISDIVFIVLTQPLSRADENPSEVQEDILLQADIDQPVVRLTHEDFPNVIGSWAVWPLLESLDNRLEGRSFKWIFFLEATTRVDVKRLRLALQNYDANDAHFLGHSLKDSGPTIVHHFYRESPTLLYPDFRAGFALSRAALSNLVPYLKNDWTPSTPFTIDPQFELALIARNVGLELTDMPSFCTSFMRPDCVTQHYRKVGACTASNASFEDVVFAVRTWHENHNTRVRILKDTWATGDELRLFFFSDEEDVSIPTVKLNTLNTKAGHCAKTMEILSYFERYMKEKSTFAWLVLADDDTLLNAGNLLKLLDCFDSSKAIHLGQRYGFNFNRHGSSGYDYITFGGGSVFSSSAIGKLVSACKCPKDDSPDDMLLGSCSSRADVVVVHSSQFHQNRPYDYSEELLERDSTVSFHSFWAMDPIQAYRTYLMTKSTANDSVVGHENRSDDEPIVITLTESDSMVEHGVEL</sequence>
<feature type="domain" description="Fringe-like glycosyltransferase" evidence="13">
    <location>
        <begin position="230"/>
        <end position="440"/>
    </location>
</feature>
<evidence type="ECO:0000256" key="11">
    <source>
        <dbReference type="ARBA" id="ARBA00023136"/>
    </source>
</evidence>
<keyword evidence="6" id="KW-0808">Transferase</keyword>
<evidence type="ECO:0000256" key="1">
    <source>
        <dbReference type="ARBA" id="ARBA00004606"/>
    </source>
</evidence>
<evidence type="ECO:0000313" key="15">
    <source>
        <dbReference type="WBParaSite" id="TMUE_2000009185.1"/>
    </source>
</evidence>
<keyword evidence="10" id="KW-1133">Transmembrane helix</keyword>
<dbReference type="GO" id="GO:0016020">
    <property type="term" value="C:membrane"/>
    <property type="evidence" value="ECO:0007669"/>
    <property type="project" value="UniProtKB-SubCell"/>
</dbReference>
<feature type="chain" id="PRO_5024304799" description="N-acetylgalactosaminide beta-1,3-galactosyltransferase" evidence="12">
    <location>
        <begin position="18"/>
        <end position="488"/>
    </location>
</feature>
<dbReference type="EC" id="2.4.1.122" evidence="4"/>
<keyword evidence="12" id="KW-0732">Signal</keyword>